<dbReference type="PANTHER" id="PTHR46268">
    <property type="entry name" value="STRESS RESPONSE PROTEIN NHAX"/>
    <property type="match status" value="1"/>
</dbReference>
<dbReference type="PANTHER" id="PTHR46268:SF15">
    <property type="entry name" value="UNIVERSAL STRESS PROTEIN HP_0031"/>
    <property type="match status" value="1"/>
</dbReference>
<dbReference type="Pfam" id="PF00582">
    <property type="entry name" value="Usp"/>
    <property type="match status" value="1"/>
</dbReference>
<accession>A0A934HM22</accession>
<evidence type="ECO:0000259" key="3">
    <source>
        <dbReference type="Pfam" id="PF00582"/>
    </source>
</evidence>
<evidence type="ECO:0000256" key="2">
    <source>
        <dbReference type="PIRNR" id="PIRNR006276"/>
    </source>
</evidence>
<comment type="caution">
    <text evidence="4">The sequence shown here is derived from an EMBL/GenBank/DDBJ whole genome shotgun (WGS) entry which is preliminary data.</text>
</comment>
<feature type="domain" description="UspA" evidence="3">
    <location>
        <begin position="1"/>
        <end position="139"/>
    </location>
</feature>
<organism evidence="4 5">
    <name type="scientific">Pontibaca salina</name>
    <dbReference type="NCBI Taxonomy" id="2795731"/>
    <lineage>
        <taxon>Bacteria</taxon>
        <taxon>Pseudomonadati</taxon>
        <taxon>Pseudomonadota</taxon>
        <taxon>Alphaproteobacteria</taxon>
        <taxon>Rhodobacterales</taxon>
        <taxon>Roseobacteraceae</taxon>
        <taxon>Pontibaca</taxon>
    </lineage>
</organism>
<protein>
    <recommendedName>
        <fullName evidence="2">Universal stress protein</fullName>
    </recommendedName>
</protein>
<dbReference type="SUPFAM" id="SSF52402">
    <property type="entry name" value="Adenine nucleotide alpha hydrolases-like"/>
    <property type="match status" value="1"/>
</dbReference>
<evidence type="ECO:0000313" key="5">
    <source>
        <dbReference type="Proteomes" id="UP000613255"/>
    </source>
</evidence>
<comment type="subcellular location">
    <subcellularLocation>
        <location evidence="2">Cytoplasm</location>
    </subcellularLocation>
</comment>
<evidence type="ECO:0000313" key="4">
    <source>
        <dbReference type="EMBL" id="MBI6630588.1"/>
    </source>
</evidence>
<dbReference type="InterPro" id="IPR006015">
    <property type="entry name" value="Universal_stress_UspA"/>
</dbReference>
<keyword evidence="5" id="KW-1185">Reference proteome</keyword>
<reference evidence="4" key="1">
    <citation type="submission" date="2020-12" db="EMBL/GenBank/DDBJ databases">
        <title>Pontibaca salina gen. nov., sp. nov., isolated from marine sediment.</title>
        <authorList>
            <person name="Bo J."/>
            <person name="Wang S."/>
            <person name="Song X."/>
            <person name="Du Z."/>
        </authorList>
    </citation>
    <scope>NUCLEOTIDE SEQUENCE</scope>
    <source>
        <strain evidence="4">S1109L</strain>
    </source>
</reference>
<name>A0A934HM22_9RHOB</name>
<dbReference type="PIRSF" id="PIRSF006276">
    <property type="entry name" value="UspA"/>
    <property type="match status" value="1"/>
</dbReference>
<proteinExistence type="inferred from homology"/>
<dbReference type="GO" id="GO:0005737">
    <property type="term" value="C:cytoplasm"/>
    <property type="evidence" value="ECO:0007669"/>
    <property type="project" value="UniProtKB-SubCell"/>
</dbReference>
<dbReference type="PRINTS" id="PR01438">
    <property type="entry name" value="UNVRSLSTRESS"/>
</dbReference>
<evidence type="ECO:0000256" key="1">
    <source>
        <dbReference type="ARBA" id="ARBA00008791"/>
    </source>
</evidence>
<dbReference type="AlphaFoldDB" id="A0A934HM22"/>
<comment type="similarity">
    <text evidence="1 2">Belongs to the universal stress protein A family.</text>
</comment>
<dbReference type="Proteomes" id="UP000613255">
    <property type="component" value="Unassembled WGS sequence"/>
</dbReference>
<dbReference type="Gene3D" id="3.40.50.620">
    <property type="entry name" value="HUPs"/>
    <property type="match status" value="1"/>
</dbReference>
<dbReference type="EMBL" id="JAEIJD010000011">
    <property type="protein sequence ID" value="MBI6630588.1"/>
    <property type="molecule type" value="Genomic_DNA"/>
</dbReference>
<dbReference type="InterPro" id="IPR014729">
    <property type="entry name" value="Rossmann-like_a/b/a_fold"/>
</dbReference>
<dbReference type="InterPro" id="IPR006016">
    <property type="entry name" value="UspA"/>
</dbReference>
<gene>
    <name evidence="4" type="ORF">JAO82_11945</name>
</gene>
<dbReference type="CDD" id="cd00293">
    <property type="entry name" value="USP-like"/>
    <property type="match status" value="1"/>
</dbReference>
<sequence>MYKHILMSTDGSELAMKGVKHGLDLAKKCGGKVTVITVNQPYPLQSAATTDSWAQAQKTHADEALAAVFDAAKAVDVEIDARQVTDHTPAEAIVEAAETLGCDLIVMASHGRRGVSRLLLGSQTAEVVSHSPIPVLVVR</sequence>
<keyword evidence="2" id="KW-0963">Cytoplasm</keyword>